<reference evidence="2" key="1">
    <citation type="journal article" date="2014" name="Int. J. Syst. Evol. Microbiol.">
        <title>Complete genome sequence of Corynebacterium casei LMG S-19264T (=DSM 44701T), isolated from a smear-ripened cheese.</title>
        <authorList>
            <consortium name="US DOE Joint Genome Institute (JGI-PGF)"/>
            <person name="Walter F."/>
            <person name="Albersmeier A."/>
            <person name="Kalinowski J."/>
            <person name="Ruckert C."/>
        </authorList>
    </citation>
    <scope>NUCLEOTIDE SEQUENCE</scope>
    <source>
        <strain evidence="2">VKM Ac-1321</strain>
    </source>
</reference>
<dbReference type="Gene3D" id="3.40.960.10">
    <property type="entry name" value="VSR Endonuclease"/>
    <property type="match status" value="1"/>
</dbReference>
<dbReference type="RefSeq" id="WP_261963466.1">
    <property type="nucleotide sequence ID" value="NZ_BAAAXA010000003.1"/>
</dbReference>
<dbReference type="SUPFAM" id="SSF52980">
    <property type="entry name" value="Restriction endonuclease-like"/>
    <property type="match status" value="1"/>
</dbReference>
<keyword evidence="3" id="KW-1185">Reference proteome</keyword>
<dbReference type="Proteomes" id="UP001143480">
    <property type="component" value="Unassembled WGS sequence"/>
</dbReference>
<proteinExistence type="predicted"/>
<reference evidence="2" key="2">
    <citation type="submission" date="2023-01" db="EMBL/GenBank/DDBJ databases">
        <authorList>
            <person name="Sun Q."/>
            <person name="Evtushenko L."/>
        </authorList>
    </citation>
    <scope>NUCLEOTIDE SEQUENCE</scope>
    <source>
        <strain evidence="2">VKM Ac-1321</strain>
    </source>
</reference>
<dbReference type="EMBL" id="BSFP01000014">
    <property type="protein sequence ID" value="GLL01229.1"/>
    <property type="molecule type" value="Genomic_DNA"/>
</dbReference>
<comment type="caution">
    <text evidence="2">The sequence shown here is derived from an EMBL/GenBank/DDBJ whole genome shotgun (WGS) entry which is preliminary data.</text>
</comment>
<dbReference type="InterPro" id="IPR007569">
    <property type="entry name" value="DUF559"/>
</dbReference>
<dbReference type="Pfam" id="PF04480">
    <property type="entry name" value="DUF559"/>
    <property type="match status" value="1"/>
</dbReference>
<evidence type="ECO:0000313" key="2">
    <source>
        <dbReference type="EMBL" id="GLL01229.1"/>
    </source>
</evidence>
<feature type="domain" description="DUF559" evidence="1">
    <location>
        <begin position="270"/>
        <end position="337"/>
    </location>
</feature>
<evidence type="ECO:0000259" key="1">
    <source>
        <dbReference type="Pfam" id="PF04480"/>
    </source>
</evidence>
<dbReference type="InterPro" id="IPR011335">
    <property type="entry name" value="Restrct_endonuc-II-like"/>
</dbReference>
<dbReference type="AlphaFoldDB" id="A0A9W6NLD1"/>
<accession>A0A9W6NLD1</accession>
<gene>
    <name evidence="2" type="ORF">GCM10017581_029700</name>
</gene>
<organism evidence="2 3">
    <name type="scientific">Dactylosporangium matsuzakiense</name>
    <dbReference type="NCBI Taxonomy" id="53360"/>
    <lineage>
        <taxon>Bacteria</taxon>
        <taxon>Bacillati</taxon>
        <taxon>Actinomycetota</taxon>
        <taxon>Actinomycetes</taxon>
        <taxon>Micromonosporales</taxon>
        <taxon>Micromonosporaceae</taxon>
        <taxon>Dactylosporangium</taxon>
    </lineage>
</organism>
<dbReference type="PANTHER" id="PTHR38590:SF1">
    <property type="entry name" value="BLL0828 PROTEIN"/>
    <property type="match status" value="1"/>
</dbReference>
<dbReference type="PANTHER" id="PTHR38590">
    <property type="entry name" value="BLL0828 PROTEIN"/>
    <property type="match status" value="1"/>
</dbReference>
<evidence type="ECO:0000313" key="3">
    <source>
        <dbReference type="Proteomes" id="UP001143480"/>
    </source>
</evidence>
<name>A0A9W6NLD1_9ACTN</name>
<sequence length="346" mass="37162">MAPVAALAHWWDGPPRRQVSHLSGVVPDLLAVALDPLPAAAPAVVSFRPALPGSPGDQVHDVLRELDRAAVALFPAWLPGAEALDGSSALGVAAVRALAERTAAGSHNFGPFLADLAARALSGVSGTTFPAEVRAAGLARVIAAAYGRDHLVVIAELPGDAGPAAERALVHAAEWLVHHADVTVWLAGAPLRSVDRVRSVRLTLPPAIATLPVPPVRPAAGARVTYPPRSGVPRADSPAEQALERALAGCDWAHGRHWNHDYDPDPLGRRYRLDLYWPAERLVVEVDGDEHRGVTQFADDHRRDVHLQLHGNHVLRFTNEDVLADVRLVVHNIRQLLEQRRKGSSR</sequence>
<dbReference type="InterPro" id="IPR047216">
    <property type="entry name" value="Endonuclease_DUF559_bact"/>
</dbReference>
<protein>
    <recommendedName>
        <fullName evidence="1">DUF559 domain-containing protein</fullName>
    </recommendedName>
</protein>